<sequence length="66" mass="7047">MSIIIHTKRSAGMVLGDFFALVGIMTAMTGNQTFGGFMLISGIGIYATTAATRWAIAKIASFWRSS</sequence>
<accession>A0A844CVM3</accession>
<keyword evidence="1" id="KW-1133">Transmembrane helix</keyword>
<dbReference type="RefSeq" id="WP_154356996.1">
    <property type="nucleotide sequence ID" value="NZ_WKJL01000003.1"/>
</dbReference>
<evidence type="ECO:0000313" key="3">
    <source>
        <dbReference type="Proteomes" id="UP000439986"/>
    </source>
</evidence>
<comment type="caution">
    <text evidence="2">The sequence shown here is derived from an EMBL/GenBank/DDBJ whole genome shotgun (WGS) entry which is preliminary data.</text>
</comment>
<feature type="transmembrane region" description="Helical" evidence="1">
    <location>
        <begin position="36"/>
        <end position="56"/>
    </location>
</feature>
<keyword evidence="1" id="KW-0472">Membrane</keyword>
<dbReference type="EMBL" id="WKJL01000003">
    <property type="protein sequence ID" value="MRW83958.1"/>
    <property type="molecule type" value="Genomic_DNA"/>
</dbReference>
<name>A0A844CVM3_9BURK</name>
<keyword evidence="3" id="KW-1185">Reference proteome</keyword>
<evidence type="ECO:0000313" key="2">
    <source>
        <dbReference type="EMBL" id="MRW83958.1"/>
    </source>
</evidence>
<gene>
    <name evidence="2" type="ORF">GJ698_07590</name>
</gene>
<dbReference type="AlphaFoldDB" id="A0A844CVM3"/>
<keyword evidence="1" id="KW-0812">Transmembrane</keyword>
<organism evidence="2 3">
    <name type="scientific">Duganella aquatilis</name>
    <dbReference type="NCBI Taxonomy" id="2666082"/>
    <lineage>
        <taxon>Bacteria</taxon>
        <taxon>Pseudomonadati</taxon>
        <taxon>Pseudomonadota</taxon>
        <taxon>Betaproteobacteria</taxon>
        <taxon>Burkholderiales</taxon>
        <taxon>Oxalobacteraceae</taxon>
        <taxon>Telluria group</taxon>
        <taxon>Duganella</taxon>
    </lineage>
</organism>
<evidence type="ECO:0000256" key="1">
    <source>
        <dbReference type="SAM" id="Phobius"/>
    </source>
</evidence>
<protein>
    <submittedName>
        <fullName evidence="2">Uncharacterized protein</fullName>
    </submittedName>
</protein>
<proteinExistence type="predicted"/>
<reference evidence="2 3" key="1">
    <citation type="submission" date="2019-11" db="EMBL/GenBank/DDBJ databases">
        <title>Novel species isolated from a subtropical stream in China.</title>
        <authorList>
            <person name="Lu H."/>
        </authorList>
    </citation>
    <scope>NUCLEOTIDE SEQUENCE [LARGE SCALE GENOMIC DNA]</scope>
    <source>
        <strain evidence="2 3">FT26W</strain>
    </source>
</reference>
<feature type="transmembrane region" description="Helical" evidence="1">
    <location>
        <begin position="12"/>
        <end position="30"/>
    </location>
</feature>
<dbReference type="Proteomes" id="UP000439986">
    <property type="component" value="Unassembled WGS sequence"/>
</dbReference>